<dbReference type="Pfam" id="PF18198">
    <property type="entry name" value="AAA_lid_11"/>
    <property type="match status" value="1"/>
</dbReference>
<dbReference type="Pfam" id="PF03028">
    <property type="entry name" value="Dynein_heavy"/>
    <property type="match status" value="1"/>
</dbReference>
<evidence type="ECO:0000256" key="2">
    <source>
        <dbReference type="ARBA" id="ARBA00008887"/>
    </source>
</evidence>
<dbReference type="InterPro" id="IPR027417">
    <property type="entry name" value="P-loop_NTPase"/>
</dbReference>
<dbReference type="InterPro" id="IPR024743">
    <property type="entry name" value="Dynein_HC_stalk"/>
</dbReference>
<feature type="coiled-coil region" evidence="14">
    <location>
        <begin position="2880"/>
        <end position="2935"/>
    </location>
</feature>
<evidence type="ECO:0000259" key="18">
    <source>
        <dbReference type="Pfam" id="PF12774"/>
    </source>
</evidence>
<dbReference type="GO" id="GO:0008569">
    <property type="term" value="F:minus-end-directed microtubule motor activity"/>
    <property type="evidence" value="ECO:0007669"/>
    <property type="project" value="InterPro"/>
</dbReference>
<dbReference type="Gene3D" id="1.20.58.1120">
    <property type="match status" value="1"/>
</dbReference>
<dbReference type="Pfam" id="PF18199">
    <property type="entry name" value="Dynein_C"/>
    <property type="match status" value="1"/>
</dbReference>
<sequence>MITTKIIQELKELPLNTVEDAQKFFSIVADVKQQGVALPPISHLFFGRVDAGLQFEPYNIRTICRDNRPMNYYVVTKDNVIRVNRRDGEYDVIASLEQWISEAQCFSRVSKIAFFRNYIRHKALRRLVDCVRRTKYIRNRVVLTKRLLLATPAFQSDLLALRRKALDFQWTPETEKCQKVASLQISGERANSAGFSPEEFVELQDDYAKTLQRKMATVLLDIVTAVYGRVESVAGLASAVRVVEKYAGVTGSVNRDVIARELRKRQMEQKRLVVDYEKLPSFVRLVHHFQLESTFQQVCTTFFDLEAAVRRRASSLLWRFRVECVVESHKELLLLPAKEQVVETIGAVLDKCVDSLSAAPTCVSAEVLSAFTSVIEPASVRSALLGDTLIATYRKTVLHLIEADYEEARNKLSSYEPLVVVSHFLSEWQDISARWEGILSSEDALLDAIKESEMRGYATKAFKAQGEIVKLSNRTFGTIVVECDKTLQKLVARLKSVLADIEAALAQLIKLNFRYLKAECDSWVEKLSLPDIALEQFISWYLRLQDSGAVFDKFSNHVADLQSLHRLQAELREKSNSGVVVDSEDYAAVLRAPFQSAITEARNYHLSNFSRVKEILVAEHSRIISSVVSTKERLAKEYSTEDADEIGAPVAQKLEGIHAELVRTNREAKQLDVFAQVLEMQTFTWSEIGVAEDELRRFMELWNVHKEATELRRRLDVRSVEEIDGQELKDMTVSLFQRAFKSQKSTPGETADHLVELLAVEKANLPMYVELCNPALKEEHWSKLFQSTGIPPIPSIKRTLRSLENAGLMSPEHSAAVREVVSSAVGVYELEQQLKKLQKYWSECLFAVVPYAGRANAFVVDAVDATLEELEEQQIVVQTCLTSKHLAPVQTEMIEWDGRLSLIHAVLEEWVAVQKTWMYLEFIFTSDDIKRQLPDESLLFSSADRFFGSLMKRCSEDPHMAPLCLEGNGDTLKKLQKCTYQLDCIQKKIDEYLETKRIAFPRFYFLSNDELLSILSDSRNPLAVQPHLQKCFDNIKALVFADEKTIVAMRSSEGEEVPFTQPVKVMGNVESWLNDVERAMRSTLFDRLAACLRAYKAEHRTQWFFEHPAQCVTTVDQIVWTSEVETVITQTGSGVATAWSAYQDRFGAQLLQTVELVKLSLSALQRTVVSNLIVVDVHCRDVCAELAGALPGEASSACCALLDFGWQKQLRFYYGVPSSAHGSGSGGAAEAADCFVRHGAAELSYGYEYLGNQPRLVITPLTERAFLTCTAALHMQKGAAPQGPAGTGKTESVKDLGKALARTVVVFNCSDGLDYRMMSQMFAGLAQAGAWACFDEFNRIELEVLSVVAQQMLDITTAIALKQTSMRFEGHHIKLHANFGVFITMNPGYAGRTELPDNLKALFRPVCMMIPNYALIAEIMFYAEGYGKAQALAAKMIRLYSLASQQLSKQDHYDFGMRAVKSILVLAGRLKRADPESDEELLLVRAIREANLPKFLVDDRHLFMALLHDFYPTIVDVAPAPVSELIRDEAERVLMEERLPTSPSNAGAAHVRLQPTEGLLFKTQQLFDTLVTRHGLMLVGHTMTGKTTVRDTLASVLTQLGQTLDDTTPGGSSAFVRVDSGSRNRSSSSLVGGLAAERRRSVAAHLSTLDARSQSYFTATHATACNPKAISMTELYGDVNPMTREWQDGVFSSIVRELVKLSAAPHGRAAARHWVVFDGPVDAVWIENLNTVLDDSKMLCLVNGERIRIPDTISLLFEVQDLRVASPATVSRCGMVYVDEECLDDGWSPLLQSLSQAAAQELGARWRHDRFLQLCESFVPPLLVVVREECKEYIGTGNAQLALNVFYLLKAAVEQLRGMIEEDRQEQQQQQQDDAAALVLNRRASVRSSGSAADAELAAAAVRRFSRRRSSRATRAAVLVRGDAVFDALFVQSCAWGLGGNLTEATRARFAAAMLPLVREEELHFPADAETDGCGVFDYGVDLEVSDWRRWSEMVPAFRYNASASYFDLLVPTEQTAVLQYLLRSATTTQHHMLLNGTTGTGKSSMVNSFLQQTLRTEDAASSTAAFRFTLSAQTTAQALQSTIETKLTRRKGDREFGAPPGKAMMIAVIDDCNVPQLEEYGAAPPVELLRQMITQGGFYDRKRLFFKEVVQTMVIACCGEPGGGKNEMTPRFTSKLLCFCAPQLTEASMKAIFSAILNGFLDARGFAAEVAALADAVVDSTLEAYRRIAVECLPTPDKTHCTFNLRDVSKVFQGILQIKPAHCASPQALVDLWSHEASRVFHDRLVDDTDRGWWWCCCAEVIEKHFCGDGGDGDAPPLPLFAPLPVPSPTQLASIVYGAWVSRDYQRIGQDTSLQAVAQQHLAEYNTQSATSMDLVFFDQAVQHLSRVCRIVSQPRGHALLVGVGGSGRSSLCRLAAFMMSMDVQTVHIARNYGIEEFREEVRKVLLDSGARGKEVVFLISDPQLVHGEMLEDINNLLNTGEVPGMMGLEDMETIVRCCREASLASGRPDTRTSVYEFFVSQCRERFHLCLCMSPMSGAFRDRLRMFPALVNCTTIDWFSGWPQDALRAVAQSKLAAPAAEDGSAAVAATTTTTTTTDSDAAPDTEQLSALMVFLQSTVKDAAERLYAQHRRRTHVTPTSYLAVLALYTTMGQRLRHDLQTSANRYRTGLEKLDSANATIAVLQQQIREMQPGLAAAATQVEEQKRTLSVEQLEADQMKEAQSKEEAAAQQLMNEAESIRRECEEGLEQALPALEAAKQALETLSAKDIQEIKTFTTPPGNVEKTMNAVLVLLGEKDGWASAKTCLGKFDFISRLTSYPRDSITAACIRKLNVFVQDPDFVPDVIEKTSLPCRSMCMWVHAMYKYYFVAKEIAPKRARLAEAEKKVAVARTELTAKQAALQKVLDRITALQAAASAAQEKADHFQRQIETAMARLVRADQLISGLASERGRWEAALARLETQLGCVEGTAALAAGCVGYLGPFPLDYREALVERWRGECAALRISFDAAYSLEGIEAEATVQQWALQSLPRDTYSIQNATILHRTTQCCYMIDPQGQANSFVRKLERSRSSGAAGLLQLKLNSPNFMRQIESAVQKGQAVLLEDVGETLDAALDPILLRQVRRVAGRDVVTLGDREVTYDDRFRLYITTKLANPSLTPELQVKLTVIDFTVTREGLEEQLLADIVGSERASLQQRGDRCVISIAANREEISALEAQVLQQLSDAAGEVLDNVELIQALQTSKATSEKIAVELAAVEETNKTINATRNVYRPLAVRGSLLYGAIAQMAKVDPMYDYSLPFFKNLVVSVLVGTRRPRLPSQPPQPHRQSSISASSLGLGNVSVTAGREARSRHVSLVPMDGGGGGGLPLGPTAEEDEEAAAAMSPAEVEARVAMLVEEVTWTSYRVLCRGLFGSHKVLFSFVLATTLLRSTGQITAEEWDLFLRGGAGRVLPPAFAAASDEGGDGAGGSSGGGGGVRRPAYMSSGTWVDFGSLCSLAAFADVHETFIAALGGAADGVDAVGVSGGGPLPWTTWFTATYGAEVLTQLPVPLAQLSLWHRVMAVKVLRPNKFHYMAAELVVAALGQRYTTTPPFDLEEAFLDSTKLTPIIFILSPGADPTSLFVSFAEECGFGGRKYMLSLGQDQDVRATQMISDGQREGAWVYLQNCHVYASWMPHLQVIVENMNPSEIHSDFRLWLTSNPSPSFPAVVLQAGLKLTQEPPMGLRGKVLSTLRSTVVSDVWTTVAGAVDGDDTNNSTSNSVSVSATAPAALPSGLPAPQLQQLVWTLAFYHGTVMERRRYRPLGWNISYDWGMADFEAGLATIRTALSRRSADDAGAGLPTEELCYMLGTIDYGGRVTDEWDTRCLHVLTRRFFDTPGAAAASRESPPDAIAPPAFPRDGVTYEALLQLAEAAFSAGGHRDDNESQQQQQQGDEDAAERPARFGLHDNATLSVEQQLSSGLVDALVSMNAGGAAATAGGSSSAGAPARAGEEVENPVAAVARKLLAQLPPLLPRKEAVLSAMTSPMVGATAQTPASAVVADPAPLQTLLSHETDLYNRLLSTMRSSLAELLRALKGEVVVTARLERMMQRLAFNQVPEVWAQVGYLSLKPLGSFVEDLLRRVHFMRRWGEAGPPPYFWLSGVFFPQGFVTALLQARSRALQVPIDSLQLRFRALTTGEAAAVLAASAAFDAGSGSKPPAVVGAYVNGLYLEGCGWDAARGGLVEAAPGALTVELPMIHFEPVTLSEAATSTSAAASVAEYECPLYKVRTRAGTLSTTGVSTNFVASVTLPSLDGVAADHWTLRGVAALCALDD</sequence>
<keyword evidence="4" id="KW-0493">Microtubule</keyword>
<dbReference type="InterPro" id="IPR042228">
    <property type="entry name" value="Dynein_linker_3"/>
</dbReference>
<feature type="domain" description="Dynein heavy chain hydrolytic ATP-binding dynein motor region" evidence="18">
    <location>
        <begin position="1245"/>
        <end position="1587"/>
    </location>
</feature>
<dbReference type="Gene3D" id="3.10.490.20">
    <property type="match status" value="1"/>
</dbReference>
<evidence type="ECO:0000256" key="9">
    <source>
        <dbReference type="ARBA" id="ARBA00023054"/>
    </source>
</evidence>
<dbReference type="InterPro" id="IPR035699">
    <property type="entry name" value="AAA_6"/>
</dbReference>
<dbReference type="GO" id="GO:0007018">
    <property type="term" value="P:microtubule-based movement"/>
    <property type="evidence" value="ECO:0007669"/>
    <property type="project" value="InterPro"/>
</dbReference>
<name>A0AAW0F7G7_9TRYP</name>
<dbReference type="Gene3D" id="1.10.8.720">
    <property type="entry name" value="Region D6 of dynein motor"/>
    <property type="match status" value="1"/>
</dbReference>
<keyword evidence="6" id="KW-0547">Nucleotide-binding</keyword>
<dbReference type="Gene3D" id="1.10.472.130">
    <property type="match status" value="1"/>
</dbReference>
<dbReference type="InterPro" id="IPR004273">
    <property type="entry name" value="Dynein_heavy_D6_P-loop"/>
</dbReference>
<dbReference type="InterPro" id="IPR041658">
    <property type="entry name" value="AAA_lid_11"/>
</dbReference>
<evidence type="ECO:0000259" key="17">
    <source>
        <dbReference type="Pfam" id="PF08393"/>
    </source>
</evidence>
<evidence type="ECO:0000256" key="7">
    <source>
        <dbReference type="ARBA" id="ARBA00022840"/>
    </source>
</evidence>
<keyword evidence="27" id="KW-1185">Reference proteome</keyword>
<feature type="domain" description="Dynein heavy chain linker" evidence="17">
    <location>
        <begin position="692"/>
        <end position="1091"/>
    </location>
</feature>
<dbReference type="FunFam" id="3.40.50.300:FF:002141">
    <property type="entry name" value="Dynein heavy chain"/>
    <property type="match status" value="1"/>
</dbReference>
<evidence type="ECO:0000256" key="4">
    <source>
        <dbReference type="ARBA" id="ARBA00022701"/>
    </source>
</evidence>
<accession>A0AAW0F7G7</accession>
<comment type="similarity">
    <text evidence="2">Belongs to the dynein heavy chain family.</text>
</comment>
<keyword evidence="10" id="KW-0969">Cilium</keyword>
<feature type="domain" description="Dynein heavy chain AAA 5 extension" evidence="22">
    <location>
        <begin position="1925"/>
        <end position="1993"/>
    </location>
</feature>
<gene>
    <name evidence="26" type="ORF">NESM_000230100</name>
</gene>
<keyword evidence="8" id="KW-0243">Dynein</keyword>
<dbReference type="EMBL" id="JAECZO010000018">
    <property type="protein sequence ID" value="KAK7201652.1"/>
    <property type="molecule type" value="Genomic_DNA"/>
</dbReference>
<keyword evidence="13" id="KW-0966">Cell projection</keyword>
<evidence type="ECO:0000256" key="13">
    <source>
        <dbReference type="ARBA" id="ARBA00023273"/>
    </source>
</evidence>
<evidence type="ECO:0000256" key="5">
    <source>
        <dbReference type="ARBA" id="ARBA00022737"/>
    </source>
</evidence>
<evidence type="ECO:0000256" key="10">
    <source>
        <dbReference type="ARBA" id="ARBA00023069"/>
    </source>
</evidence>
<dbReference type="FunFam" id="1.20.140.100:FF:000001">
    <property type="entry name" value="dynein heavy chain 17, axonemal"/>
    <property type="match status" value="1"/>
</dbReference>
<dbReference type="GO" id="GO:0030286">
    <property type="term" value="C:dynein complex"/>
    <property type="evidence" value="ECO:0007669"/>
    <property type="project" value="UniProtKB-KW"/>
</dbReference>
<dbReference type="InterPro" id="IPR041228">
    <property type="entry name" value="Dynein_C"/>
</dbReference>
<dbReference type="GO" id="GO:0005874">
    <property type="term" value="C:microtubule"/>
    <property type="evidence" value="ECO:0007669"/>
    <property type="project" value="UniProtKB-KW"/>
</dbReference>
<evidence type="ECO:0000259" key="23">
    <source>
        <dbReference type="Pfam" id="PF17857"/>
    </source>
</evidence>
<evidence type="ECO:0000259" key="20">
    <source>
        <dbReference type="Pfam" id="PF12780"/>
    </source>
</evidence>
<dbReference type="Gene3D" id="3.20.180.20">
    <property type="entry name" value="Dynein heavy chain, N-terminal domain 2"/>
    <property type="match status" value="1"/>
</dbReference>
<dbReference type="GO" id="GO:0005930">
    <property type="term" value="C:axoneme"/>
    <property type="evidence" value="ECO:0007669"/>
    <property type="project" value="UniProtKB-SubCell"/>
</dbReference>
<dbReference type="FunFam" id="3.40.50.300:FF:000049">
    <property type="entry name" value="Dynein, axonemal, heavy chain 5"/>
    <property type="match status" value="1"/>
</dbReference>
<dbReference type="Gene3D" id="3.40.50.300">
    <property type="entry name" value="P-loop containing nucleotide triphosphate hydrolases"/>
    <property type="match status" value="5"/>
</dbReference>
<dbReference type="FunFam" id="3.40.50.300:FF:000063">
    <property type="entry name" value="dynein heavy chain 6, axonemal"/>
    <property type="match status" value="1"/>
</dbReference>
<dbReference type="Pfam" id="PF08393">
    <property type="entry name" value="DHC_N2"/>
    <property type="match status" value="1"/>
</dbReference>
<dbReference type="SUPFAM" id="SSF52540">
    <property type="entry name" value="P-loop containing nucleoside triphosphate hydrolases"/>
    <property type="match status" value="4"/>
</dbReference>
<dbReference type="Pfam" id="PF12781">
    <property type="entry name" value="AAA_9"/>
    <property type="match status" value="1"/>
</dbReference>
<evidence type="ECO:0000256" key="3">
    <source>
        <dbReference type="ARBA" id="ARBA00022490"/>
    </source>
</evidence>
<feature type="region of interest" description="Disordered" evidence="15">
    <location>
        <begin position="3876"/>
        <end position="3895"/>
    </location>
</feature>
<dbReference type="InterPro" id="IPR026983">
    <property type="entry name" value="DHC"/>
</dbReference>
<protein>
    <submittedName>
        <fullName evidence="26">Dynein heavy chain</fullName>
    </submittedName>
</protein>
<evidence type="ECO:0000313" key="26">
    <source>
        <dbReference type="EMBL" id="KAK7201652.1"/>
    </source>
</evidence>
<dbReference type="FunFam" id="3.20.180.20:FF:000003">
    <property type="entry name" value="Dynein heavy chain 12, axonemal"/>
    <property type="match status" value="1"/>
</dbReference>
<feature type="domain" description="Dynein heavy chain region D6 P-loop" evidence="16">
    <location>
        <begin position="3602"/>
        <end position="3715"/>
    </location>
</feature>
<dbReference type="PANTHER" id="PTHR45703:SF36">
    <property type="entry name" value="DYNEIN HEAVY CHAIN, CYTOPLASMIC"/>
    <property type="match status" value="1"/>
</dbReference>
<dbReference type="Gene3D" id="1.20.1270.280">
    <property type="match status" value="1"/>
</dbReference>
<feature type="region of interest" description="Disordered" evidence="15">
    <location>
        <begin position="3914"/>
        <end position="3936"/>
    </location>
</feature>
<dbReference type="Gene3D" id="1.20.920.30">
    <property type="match status" value="1"/>
</dbReference>
<dbReference type="Gene3D" id="1.20.920.20">
    <property type="match status" value="1"/>
</dbReference>
<organism evidence="26 27">
    <name type="scientific">Novymonas esmeraldas</name>
    <dbReference type="NCBI Taxonomy" id="1808958"/>
    <lineage>
        <taxon>Eukaryota</taxon>
        <taxon>Discoba</taxon>
        <taxon>Euglenozoa</taxon>
        <taxon>Kinetoplastea</taxon>
        <taxon>Metakinetoplastina</taxon>
        <taxon>Trypanosomatida</taxon>
        <taxon>Trypanosomatidae</taxon>
        <taxon>Novymonas</taxon>
    </lineage>
</organism>
<evidence type="ECO:0000256" key="6">
    <source>
        <dbReference type="ARBA" id="ARBA00022741"/>
    </source>
</evidence>
<dbReference type="Pfam" id="PF17852">
    <property type="entry name" value="Dynein_AAA_lid"/>
    <property type="match status" value="1"/>
</dbReference>
<dbReference type="Pfam" id="PF12774">
    <property type="entry name" value="AAA_6"/>
    <property type="match status" value="1"/>
</dbReference>
<dbReference type="FunFam" id="1.20.920.20:FF:000001">
    <property type="entry name" value="dynein heavy chain 2, axonemal"/>
    <property type="match status" value="1"/>
</dbReference>
<dbReference type="Gene3D" id="1.10.8.1220">
    <property type="match status" value="1"/>
</dbReference>
<feature type="domain" description="Dynein heavy chain AAA lid" evidence="24">
    <location>
        <begin position="3779"/>
        <end position="3874"/>
    </location>
</feature>
<keyword evidence="7" id="KW-0067">ATP-binding</keyword>
<dbReference type="InterPro" id="IPR043160">
    <property type="entry name" value="Dynein_C_barrel"/>
</dbReference>
<proteinExistence type="inferred from homology"/>
<evidence type="ECO:0000256" key="8">
    <source>
        <dbReference type="ARBA" id="ARBA00023017"/>
    </source>
</evidence>
<evidence type="ECO:0000256" key="15">
    <source>
        <dbReference type="SAM" id="MobiDB-lite"/>
    </source>
</evidence>
<dbReference type="InterPro" id="IPR035706">
    <property type="entry name" value="AAA_9"/>
</dbReference>
<dbReference type="InterPro" id="IPR042219">
    <property type="entry name" value="AAA_lid_11_sf"/>
</dbReference>
<dbReference type="Gene3D" id="6.10.140.1060">
    <property type="match status" value="1"/>
</dbReference>
<feature type="domain" description="Dynein heavy chain C-terminal" evidence="25">
    <location>
        <begin position="3957"/>
        <end position="4307"/>
    </location>
</feature>
<dbReference type="InterPro" id="IPR041589">
    <property type="entry name" value="DNAH3_AAA_lid_1"/>
</dbReference>
<evidence type="ECO:0000256" key="14">
    <source>
        <dbReference type="SAM" id="Coils"/>
    </source>
</evidence>
<dbReference type="Pfam" id="PF12777">
    <property type="entry name" value="MT"/>
    <property type="match status" value="1"/>
</dbReference>
<dbReference type="InterPro" id="IPR013602">
    <property type="entry name" value="Dynein_heavy_linker"/>
</dbReference>
<feature type="domain" description="Dynein heavy chain 3 AAA+ lid" evidence="23">
    <location>
        <begin position="2219"/>
        <end position="2307"/>
    </location>
</feature>
<keyword evidence="12" id="KW-0206">Cytoskeleton</keyword>
<comment type="subcellular location">
    <subcellularLocation>
        <location evidence="1">Cytoplasm</location>
        <location evidence="1">Cytoskeleton</location>
        <location evidence="1">Cilium axoneme</location>
    </subcellularLocation>
</comment>
<dbReference type="Gene3D" id="1.10.8.710">
    <property type="match status" value="1"/>
</dbReference>
<evidence type="ECO:0000259" key="19">
    <source>
        <dbReference type="Pfam" id="PF12777"/>
    </source>
</evidence>
<evidence type="ECO:0000259" key="16">
    <source>
        <dbReference type="Pfam" id="PF03028"/>
    </source>
</evidence>
<dbReference type="Proteomes" id="UP001430356">
    <property type="component" value="Unassembled WGS sequence"/>
</dbReference>
<keyword evidence="5" id="KW-0677">Repeat</keyword>
<dbReference type="GO" id="GO:0051959">
    <property type="term" value="F:dynein light intermediate chain binding"/>
    <property type="evidence" value="ECO:0007669"/>
    <property type="project" value="InterPro"/>
</dbReference>
<dbReference type="PANTHER" id="PTHR45703">
    <property type="entry name" value="DYNEIN HEAVY CHAIN"/>
    <property type="match status" value="1"/>
</dbReference>
<feature type="domain" description="Dynein heavy chain AAA module D4" evidence="20">
    <location>
        <begin position="2374"/>
        <end position="2652"/>
    </location>
</feature>
<evidence type="ECO:0000313" key="27">
    <source>
        <dbReference type="Proteomes" id="UP001430356"/>
    </source>
</evidence>
<dbReference type="InterPro" id="IPR043157">
    <property type="entry name" value="Dynein_AAA1S"/>
</dbReference>
<dbReference type="Pfam" id="PF12775">
    <property type="entry name" value="AAA_7"/>
    <property type="match status" value="1"/>
</dbReference>
<dbReference type="Gene3D" id="1.10.287.2620">
    <property type="match status" value="1"/>
</dbReference>
<dbReference type="InterPro" id="IPR042222">
    <property type="entry name" value="Dynein_2_N"/>
</dbReference>
<evidence type="ECO:0000259" key="24">
    <source>
        <dbReference type="Pfam" id="PF18198"/>
    </source>
</evidence>
<dbReference type="InterPro" id="IPR041466">
    <property type="entry name" value="Dynein_AAA5_ext"/>
</dbReference>
<evidence type="ECO:0000259" key="25">
    <source>
        <dbReference type="Pfam" id="PF18199"/>
    </source>
</evidence>
<dbReference type="GO" id="GO:0005524">
    <property type="term" value="F:ATP binding"/>
    <property type="evidence" value="ECO:0007669"/>
    <property type="project" value="UniProtKB-KW"/>
</dbReference>
<reference evidence="26 27" key="1">
    <citation type="journal article" date="2021" name="MBio">
        <title>A New Model Trypanosomatid, Novymonas esmeraldas: Genomic Perception of Its 'Candidatus Pandoraea novymonadis' Endosymbiont.</title>
        <authorList>
            <person name="Zakharova A."/>
            <person name="Saura A."/>
            <person name="Butenko A."/>
            <person name="Podesvova L."/>
            <person name="Warmusova S."/>
            <person name="Kostygov A.Y."/>
            <person name="Nenarokova A."/>
            <person name="Lukes J."/>
            <person name="Opperdoes F.R."/>
            <person name="Yurchenko V."/>
        </authorList>
    </citation>
    <scope>NUCLEOTIDE SEQUENCE [LARGE SCALE GENOMIC DNA]</scope>
    <source>
        <strain evidence="26 27">E262AT.01</strain>
    </source>
</reference>
<feature type="domain" description="Dynein heavy chain ATP-binding dynein motor region" evidence="21">
    <location>
        <begin position="3023"/>
        <end position="3249"/>
    </location>
</feature>
<dbReference type="Gene3D" id="1.20.140.100">
    <property type="entry name" value="Dynein heavy chain, N-terminal domain 2"/>
    <property type="match status" value="1"/>
</dbReference>
<dbReference type="FunFam" id="1.10.8.710:FF:000001">
    <property type="entry name" value="Dynein axonemal heavy chain 2"/>
    <property type="match status" value="1"/>
</dbReference>
<feature type="domain" description="Dynein heavy chain coiled coil stalk" evidence="19">
    <location>
        <begin position="2666"/>
        <end position="2995"/>
    </location>
</feature>
<feature type="coiled-coil region" evidence="14">
    <location>
        <begin position="2702"/>
        <end position="2750"/>
    </location>
</feature>
<dbReference type="GO" id="GO:0045505">
    <property type="term" value="F:dynein intermediate chain binding"/>
    <property type="evidence" value="ECO:0007669"/>
    <property type="project" value="InterPro"/>
</dbReference>
<evidence type="ECO:0000256" key="12">
    <source>
        <dbReference type="ARBA" id="ARBA00023212"/>
    </source>
</evidence>
<evidence type="ECO:0000259" key="21">
    <source>
        <dbReference type="Pfam" id="PF12781"/>
    </source>
</evidence>
<dbReference type="Pfam" id="PF12780">
    <property type="entry name" value="AAA_8"/>
    <property type="match status" value="1"/>
</dbReference>
<keyword evidence="9 14" id="KW-0175">Coiled coil</keyword>
<comment type="caution">
    <text evidence="26">The sequence shown here is derived from an EMBL/GenBank/DDBJ whole genome shotgun (WGS) entry which is preliminary data.</text>
</comment>
<evidence type="ECO:0000256" key="11">
    <source>
        <dbReference type="ARBA" id="ARBA00023175"/>
    </source>
</evidence>
<dbReference type="FunFam" id="1.20.920.30:FF:000002">
    <property type="entry name" value="Dynein axonemal heavy chain 3"/>
    <property type="match status" value="1"/>
</dbReference>
<dbReference type="FunFam" id="3.10.490.20:FF:000009">
    <property type="entry name" value="Dynein heavy chain 4"/>
    <property type="match status" value="1"/>
</dbReference>
<evidence type="ECO:0000259" key="22">
    <source>
        <dbReference type="Pfam" id="PF17852"/>
    </source>
</evidence>
<dbReference type="Pfam" id="PF17857">
    <property type="entry name" value="AAA_lid_1"/>
    <property type="match status" value="1"/>
</dbReference>
<keyword evidence="11" id="KW-0505">Motor protein</keyword>
<evidence type="ECO:0000256" key="1">
    <source>
        <dbReference type="ARBA" id="ARBA00004430"/>
    </source>
</evidence>
<dbReference type="FunFam" id="3.40.50.300:FF:000362">
    <property type="entry name" value="Dynein, axonemal, heavy chain 6"/>
    <property type="match status" value="1"/>
</dbReference>
<keyword evidence="3" id="KW-0963">Cytoplasm</keyword>
<dbReference type="InterPro" id="IPR024317">
    <property type="entry name" value="Dynein_heavy_chain_D4_dom"/>
</dbReference>